<comment type="caution">
    <text evidence="1">The sequence shown here is derived from an EMBL/GenBank/DDBJ whole genome shotgun (WGS) entry which is preliminary data.</text>
</comment>
<name>A0ABN9SUD0_9DINO</name>
<evidence type="ECO:0000313" key="1">
    <source>
        <dbReference type="EMBL" id="CAK0836092.1"/>
    </source>
</evidence>
<organism evidence="1 2">
    <name type="scientific">Prorocentrum cordatum</name>
    <dbReference type="NCBI Taxonomy" id="2364126"/>
    <lineage>
        <taxon>Eukaryota</taxon>
        <taxon>Sar</taxon>
        <taxon>Alveolata</taxon>
        <taxon>Dinophyceae</taxon>
        <taxon>Prorocentrales</taxon>
        <taxon>Prorocentraceae</taxon>
        <taxon>Prorocentrum</taxon>
    </lineage>
</organism>
<reference evidence="1" key="1">
    <citation type="submission" date="2023-10" db="EMBL/GenBank/DDBJ databases">
        <authorList>
            <person name="Chen Y."/>
            <person name="Shah S."/>
            <person name="Dougan E. K."/>
            <person name="Thang M."/>
            <person name="Chan C."/>
        </authorList>
    </citation>
    <scope>NUCLEOTIDE SEQUENCE [LARGE SCALE GENOMIC DNA]</scope>
</reference>
<accession>A0ABN9SUD0</accession>
<dbReference type="Proteomes" id="UP001189429">
    <property type="component" value="Unassembled WGS sequence"/>
</dbReference>
<evidence type="ECO:0000313" key="2">
    <source>
        <dbReference type="Proteomes" id="UP001189429"/>
    </source>
</evidence>
<dbReference type="EMBL" id="CAUYUJ010013370">
    <property type="protein sequence ID" value="CAK0836092.1"/>
    <property type="molecule type" value="Genomic_DNA"/>
</dbReference>
<sequence length="137" mass="14939">MAKPRPSSHDSRVSTDSTLELGLVFKHSFAVAHALNAPTSMYFTAKVDEKANAFRVLKERVPFATTLGSVHNKMKITGSSGCIARPNTSSWLTAQPTANVARTDVTSRFMIMPMCSTNGRTPPSPPFVFHDAPTSWK</sequence>
<protein>
    <submittedName>
        <fullName evidence="1">Uncharacterized protein</fullName>
    </submittedName>
</protein>
<proteinExistence type="predicted"/>
<keyword evidence="2" id="KW-1185">Reference proteome</keyword>
<gene>
    <name evidence="1" type="ORF">PCOR1329_LOCUS32706</name>
</gene>